<evidence type="ECO:0000256" key="1">
    <source>
        <dbReference type="ARBA" id="ARBA00004651"/>
    </source>
</evidence>
<sequence length="166" mass="17314">MTVPRTSTTDDLARPGTGPRPSARRWPSRRVPSHGGQGPTVAVVALGGAVGASARYGASLLWPTAAGAFPWTTLWVNTVGCAVMGVFMVLITEVRAVHPLVRPFFGTGVLGGFTTFSTYAVDVHGLVDGGRPRTGLAYLAVTLCAALATVWLAATATRRLVAGRQR</sequence>
<protein>
    <recommendedName>
        <fullName evidence="10">Fluoride-specific ion channel FluC</fullName>
    </recommendedName>
</protein>
<accession>A0A7X1I5T3</accession>
<evidence type="ECO:0000256" key="8">
    <source>
        <dbReference type="ARBA" id="ARBA00035585"/>
    </source>
</evidence>
<evidence type="ECO:0000256" key="4">
    <source>
        <dbReference type="ARBA" id="ARBA00022989"/>
    </source>
</evidence>
<gene>
    <name evidence="10 12" type="primary">crcB</name>
    <name evidence="10" type="synonym">fluC</name>
    <name evidence="12" type="ORF">H1R13_19665</name>
</gene>
<keyword evidence="10" id="KW-0915">Sodium</keyword>
<evidence type="ECO:0000313" key="13">
    <source>
        <dbReference type="Proteomes" id="UP000517694"/>
    </source>
</evidence>
<evidence type="ECO:0000313" key="12">
    <source>
        <dbReference type="EMBL" id="MBC2867103.1"/>
    </source>
</evidence>
<feature type="transmembrane region" description="Helical" evidence="10">
    <location>
        <begin position="136"/>
        <end position="156"/>
    </location>
</feature>
<dbReference type="AlphaFoldDB" id="A0A7X1I5T3"/>
<dbReference type="OrthoDB" id="4408652at2"/>
<reference evidence="12 13" key="1">
    <citation type="submission" date="2020-08" db="EMBL/GenBank/DDBJ databases">
        <title>Whole-Genome Sequence of French Clinical Streptomyces mexicanus Strain Q0842.</title>
        <authorList>
            <person name="Boxberger M."/>
            <person name="La Scola B."/>
        </authorList>
    </citation>
    <scope>NUCLEOTIDE SEQUENCE [LARGE SCALE GENOMIC DNA]</scope>
    <source>
        <strain evidence="12 13">Marseille-Q0842</strain>
    </source>
</reference>
<dbReference type="GO" id="GO:0140114">
    <property type="term" value="P:cellular detoxification of fluoride"/>
    <property type="evidence" value="ECO:0007669"/>
    <property type="project" value="UniProtKB-UniRule"/>
</dbReference>
<dbReference type="Pfam" id="PF02537">
    <property type="entry name" value="CRCB"/>
    <property type="match status" value="1"/>
</dbReference>
<feature type="binding site" evidence="10">
    <location>
        <position position="114"/>
    </location>
    <ligand>
        <name>Na(+)</name>
        <dbReference type="ChEBI" id="CHEBI:29101"/>
        <note>structural</note>
    </ligand>
</feature>
<feature type="transmembrane region" description="Helical" evidence="10">
    <location>
        <begin position="103"/>
        <end position="121"/>
    </location>
</feature>
<evidence type="ECO:0000256" key="5">
    <source>
        <dbReference type="ARBA" id="ARBA00023136"/>
    </source>
</evidence>
<feature type="compositionally biased region" description="Basic residues" evidence="11">
    <location>
        <begin position="22"/>
        <end position="32"/>
    </location>
</feature>
<dbReference type="InterPro" id="IPR003691">
    <property type="entry name" value="FluC"/>
</dbReference>
<proteinExistence type="inferred from homology"/>
<evidence type="ECO:0000256" key="2">
    <source>
        <dbReference type="ARBA" id="ARBA00022475"/>
    </source>
</evidence>
<keyword evidence="10" id="KW-0813">Transport</keyword>
<dbReference type="GO" id="GO:0046872">
    <property type="term" value="F:metal ion binding"/>
    <property type="evidence" value="ECO:0007669"/>
    <property type="project" value="UniProtKB-KW"/>
</dbReference>
<keyword evidence="10" id="KW-0479">Metal-binding</keyword>
<comment type="subcellular location">
    <subcellularLocation>
        <location evidence="1 10">Cell membrane</location>
        <topology evidence="1 10">Multi-pass membrane protein</topology>
    </subcellularLocation>
</comment>
<comment type="activity regulation">
    <text evidence="10">Na(+) is not transported, but it plays an essential structural role and its presence is essential for fluoride channel function.</text>
</comment>
<comment type="similarity">
    <text evidence="7 10">Belongs to the fluoride channel Fluc/FEX (TC 1.A.43) family.</text>
</comment>
<feature type="transmembrane region" description="Helical" evidence="10">
    <location>
        <begin position="68"/>
        <end position="91"/>
    </location>
</feature>
<dbReference type="GO" id="GO:0005886">
    <property type="term" value="C:plasma membrane"/>
    <property type="evidence" value="ECO:0007669"/>
    <property type="project" value="UniProtKB-SubCell"/>
</dbReference>
<feature type="compositionally biased region" description="Polar residues" evidence="11">
    <location>
        <begin position="1"/>
        <end position="10"/>
    </location>
</feature>
<keyword evidence="3 10" id="KW-0812">Transmembrane</keyword>
<dbReference type="Proteomes" id="UP000517694">
    <property type="component" value="Unassembled WGS sequence"/>
</dbReference>
<dbReference type="NCBIfam" id="TIGR00494">
    <property type="entry name" value="crcB"/>
    <property type="match status" value="1"/>
</dbReference>
<dbReference type="HAMAP" id="MF_00454">
    <property type="entry name" value="FluC"/>
    <property type="match status" value="1"/>
</dbReference>
<keyword evidence="10" id="KW-0406">Ion transport</keyword>
<feature type="binding site" evidence="10">
    <location>
        <position position="111"/>
    </location>
    <ligand>
        <name>Na(+)</name>
        <dbReference type="ChEBI" id="CHEBI:29101"/>
        <note>structural</note>
    </ligand>
</feature>
<dbReference type="GO" id="GO:0062054">
    <property type="term" value="F:fluoride channel activity"/>
    <property type="evidence" value="ECO:0007669"/>
    <property type="project" value="UniProtKB-UniRule"/>
</dbReference>
<evidence type="ECO:0000256" key="10">
    <source>
        <dbReference type="HAMAP-Rule" id="MF_00454"/>
    </source>
</evidence>
<dbReference type="PANTHER" id="PTHR28259:SF1">
    <property type="entry name" value="FLUORIDE EXPORT PROTEIN 1-RELATED"/>
    <property type="match status" value="1"/>
</dbReference>
<evidence type="ECO:0000256" key="3">
    <source>
        <dbReference type="ARBA" id="ARBA00022692"/>
    </source>
</evidence>
<evidence type="ECO:0000256" key="7">
    <source>
        <dbReference type="ARBA" id="ARBA00035120"/>
    </source>
</evidence>
<comment type="caution">
    <text evidence="12">The sequence shown here is derived from an EMBL/GenBank/DDBJ whole genome shotgun (WGS) entry which is preliminary data.</text>
</comment>
<evidence type="ECO:0000256" key="9">
    <source>
        <dbReference type="ARBA" id="ARBA00049940"/>
    </source>
</evidence>
<dbReference type="RefSeq" id="WP_159668112.1">
    <property type="nucleotide sequence ID" value="NZ_JACMHY010000007.1"/>
</dbReference>
<dbReference type="EMBL" id="JACMHY010000007">
    <property type="protein sequence ID" value="MBC2867103.1"/>
    <property type="molecule type" value="Genomic_DNA"/>
</dbReference>
<keyword evidence="2 10" id="KW-1003">Cell membrane</keyword>
<keyword evidence="5 10" id="KW-0472">Membrane</keyword>
<name>A0A7X1I5T3_9ACTN</name>
<comment type="function">
    <text evidence="9 10">Fluoride-specific ion channel. Important for reducing fluoride concentration in the cell, thus reducing its toxicity.</text>
</comment>
<evidence type="ECO:0000256" key="11">
    <source>
        <dbReference type="SAM" id="MobiDB-lite"/>
    </source>
</evidence>
<dbReference type="PANTHER" id="PTHR28259">
    <property type="entry name" value="FLUORIDE EXPORT PROTEIN 1-RELATED"/>
    <property type="match status" value="1"/>
</dbReference>
<comment type="catalytic activity">
    <reaction evidence="8">
        <text>fluoride(in) = fluoride(out)</text>
        <dbReference type="Rhea" id="RHEA:76159"/>
        <dbReference type="ChEBI" id="CHEBI:17051"/>
    </reaction>
    <physiologicalReaction direction="left-to-right" evidence="8">
        <dbReference type="Rhea" id="RHEA:76160"/>
    </physiologicalReaction>
</comment>
<keyword evidence="4 10" id="KW-1133">Transmembrane helix</keyword>
<feature type="region of interest" description="Disordered" evidence="11">
    <location>
        <begin position="1"/>
        <end position="37"/>
    </location>
</feature>
<organism evidence="12 13">
    <name type="scientific">Streptomyces mexicanus</name>
    <dbReference type="NCBI Taxonomy" id="178566"/>
    <lineage>
        <taxon>Bacteria</taxon>
        <taxon>Bacillati</taxon>
        <taxon>Actinomycetota</taxon>
        <taxon>Actinomycetes</taxon>
        <taxon>Kitasatosporales</taxon>
        <taxon>Streptomycetaceae</taxon>
        <taxon>Streptomyces</taxon>
    </lineage>
</organism>
<evidence type="ECO:0000256" key="6">
    <source>
        <dbReference type="ARBA" id="ARBA00023303"/>
    </source>
</evidence>
<keyword evidence="13" id="KW-1185">Reference proteome</keyword>
<keyword evidence="6 10" id="KW-0407">Ion channel</keyword>